<dbReference type="RefSeq" id="WP_008274058.1">
    <property type="nucleotide sequence ID" value="NZ_AAXW01000004.1"/>
</dbReference>
<dbReference type="eggNOG" id="ENOG5032GZF">
    <property type="taxonomic scope" value="Bacteria"/>
</dbReference>
<dbReference type="OrthoDB" id="513533at2"/>
<reference evidence="1 2" key="1">
    <citation type="submission" date="2007-03" db="EMBL/GenBank/DDBJ databases">
        <authorList>
            <person name="Stal L."/>
            <person name="Ferriera S."/>
            <person name="Johnson J."/>
            <person name="Kravitz S."/>
            <person name="Beeson K."/>
            <person name="Sutton G."/>
            <person name="Rogers Y.-H."/>
            <person name="Friedman R."/>
            <person name="Frazier M."/>
            <person name="Venter J.C."/>
        </authorList>
    </citation>
    <scope>NUCLEOTIDE SEQUENCE [LARGE SCALE GENOMIC DNA]</scope>
    <source>
        <strain evidence="1 2">CCY0110</strain>
    </source>
</reference>
<protein>
    <submittedName>
        <fullName evidence="1">Uncharacterized protein</fullName>
    </submittedName>
</protein>
<evidence type="ECO:0000313" key="1">
    <source>
        <dbReference type="EMBL" id="EAZ92911.1"/>
    </source>
</evidence>
<name>A3IL42_9CHRO</name>
<accession>A3IL42</accession>
<gene>
    <name evidence="1" type="ORF">CY0110_22482</name>
</gene>
<proteinExistence type="predicted"/>
<evidence type="ECO:0000313" key="2">
    <source>
        <dbReference type="Proteomes" id="UP000003781"/>
    </source>
</evidence>
<dbReference type="AlphaFoldDB" id="A3IL42"/>
<comment type="caution">
    <text evidence="1">The sequence shown here is derived from an EMBL/GenBank/DDBJ whole genome shotgun (WGS) entry which is preliminary data.</text>
</comment>
<keyword evidence="2" id="KW-1185">Reference proteome</keyword>
<dbReference type="EMBL" id="AAXW01000004">
    <property type="protein sequence ID" value="EAZ92911.1"/>
    <property type="molecule type" value="Genomic_DNA"/>
</dbReference>
<organism evidence="1 2">
    <name type="scientific">Crocosphaera chwakensis CCY0110</name>
    <dbReference type="NCBI Taxonomy" id="391612"/>
    <lineage>
        <taxon>Bacteria</taxon>
        <taxon>Bacillati</taxon>
        <taxon>Cyanobacteriota</taxon>
        <taxon>Cyanophyceae</taxon>
        <taxon>Oscillatoriophycideae</taxon>
        <taxon>Chroococcales</taxon>
        <taxon>Aphanothecaceae</taxon>
        <taxon>Crocosphaera</taxon>
        <taxon>Crocosphaera chwakensis</taxon>
    </lineage>
</organism>
<sequence>MIREKLVHEYRHFVNASYPYIHSLLNNCYLKIIDGCLNPISSPYYYLGIYYAGRNGKEVTLYKNELRKIANRFSMIDIVFINAKRIIRDPASTLKKENPRLWLELYWVASKVTPNLD</sequence>
<dbReference type="Proteomes" id="UP000003781">
    <property type="component" value="Unassembled WGS sequence"/>
</dbReference>